<dbReference type="EMBL" id="AP022607">
    <property type="protein sequence ID" value="BBZ15283.1"/>
    <property type="molecule type" value="Genomic_DNA"/>
</dbReference>
<feature type="domain" description="NAD-dependent epimerase/dehydratase" evidence="1">
    <location>
        <begin position="5"/>
        <end position="243"/>
    </location>
</feature>
<name>A0A7I7WFK6_9MYCO</name>
<sequence length="329" mass="35630">MTTTLITGGFGFLATWTAKALHDAGHDVVLVDNRPLEGSSLQMSGLLCAPGITAGRADITEFGALDRFGPVDYVVHAAAVLGVSTVRDLPARTLQVNIDGTRVALDYAARVANCRRFLLLSTSEVYGDDAAHATEQSWLSVRTDDPRWSYAVSKIAAESWVYAYHAEHGLPFSIVRPFNVFGPLRTGGYAVSAFAQQALTAEPVTVHGDGSQTRAWCYAGDFADGLIRCLLDPAAEGQAFNIGDDRAELTVNELAERIVRYSGSGSSVCHHTRSGPDIARRRPDISKARALLGYDPRSDFDARLRETVGWINDHDSWALHSKQIAAPSR</sequence>
<evidence type="ECO:0000313" key="2">
    <source>
        <dbReference type="EMBL" id="BBZ15283.1"/>
    </source>
</evidence>
<dbReference type="InterPro" id="IPR050177">
    <property type="entry name" value="Lipid_A_modif_metabolic_enz"/>
</dbReference>
<reference evidence="2 5" key="2">
    <citation type="journal article" date="2019" name="Emerg. Microbes Infect.">
        <title>Comprehensive subspecies identification of 175 nontuberculous mycobacteria species based on 7547 genomic profiles.</title>
        <authorList>
            <person name="Matsumoto Y."/>
            <person name="Kinjo T."/>
            <person name="Motooka D."/>
            <person name="Nabeya D."/>
            <person name="Jung N."/>
            <person name="Uechi K."/>
            <person name="Horii T."/>
            <person name="Iida T."/>
            <person name="Fujita J."/>
            <person name="Nakamura S."/>
        </authorList>
    </citation>
    <scope>NUCLEOTIDE SEQUENCE [LARGE SCALE GENOMIC DNA]</scope>
    <source>
        <strain evidence="2 5">JCM 12687</strain>
        <plasmid evidence="2">pJCM12687</plasmid>
    </source>
</reference>
<dbReference type="Proteomes" id="UP000467379">
    <property type="component" value="Plasmid pJCM12687"/>
</dbReference>
<evidence type="ECO:0000259" key="1">
    <source>
        <dbReference type="Pfam" id="PF01370"/>
    </source>
</evidence>
<dbReference type="InterPro" id="IPR036291">
    <property type="entry name" value="NAD(P)-bd_dom_sf"/>
</dbReference>
<dbReference type="AlphaFoldDB" id="A0A7I7WFK6"/>
<dbReference type="InterPro" id="IPR001509">
    <property type="entry name" value="Epimerase_deHydtase"/>
</dbReference>
<dbReference type="Proteomes" id="UP000192441">
    <property type="component" value="Unassembled WGS sequence"/>
</dbReference>
<reference evidence="3 4" key="1">
    <citation type="submission" date="2016-12" db="EMBL/GenBank/DDBJ databases">
        <title>The new phylogeny of genus Mycobacterium.</title>
        <authorList>
            <person name="Tortoli E."/>
            <person name="Trovato A."/>
            <person name="Cirillo D.M."/>
        </authorList>
    </citation>
    <scope>NUCLEOTIDE SEQUENCE [LARGE SCALE GENOMIC DNA]</scope>
    <source>
        <strain evidence="3 4">DSM 44624</strain>
    </source>
</reference>
<gene>
    <name evidence="3" type="ORF">BST20_24520</name>
    <name evidence="2" type="ORF">MBRA_54780</name>
</gene>
<dbReference type="Gene3D" id="3.40.50.720">
    <property type="entry name" value="NAD(P)-binding Rossmann-like Domain"/>
    <property type="match status" value="1"/>
</dbReference>
<proteinExistence type="predicted"/>
<reference evidence="2" key="3">
    <citation type="submission" date="2020-02" db="EMBL/GenBank/DDBJ databases">
        <authorList>
            <person name="Matsumoto Y."/>
            <person name="Motooka D."/>
            <person name="Nakamura S."/>
        </authorList>
    </citation>
    <scope>NUCLEOTIDE SEQUENCE</scope>
    <source>
        <strain evidence="2">JCM 12687</strain>
        <plasmid evidence="2">pJCM12687</plasmid>
    </source>
</reference>
<dbReference type="RefSeq" id="WP_163659926.1">
    <property type="nucleotide sequence ID" value="NZ_AP022607.1"/>
</dbReference>
<evidence type="ECO:0000313" key="5">
    <source>
        <dbReference type="Proteomes" id="UP000467379"/>
    </source>
</evidence>
<protein>
    <submittedName>
        <fullName evidence="2">Epimerase</fullName>
    </submittedName>
</protein>
<keyword evidence="5" id="KW-1185">Reference proteome</keyword>
<evidence type="ECO:0000313" key="4">
    <source>
        <dbReference type="Proteomes" id="UP000192441"/>
    </source>
</evidence>
<dbReference type="PANTHER" id="PTHR43245">
    <property type="entry name" value="BIFUNCTIONAL POLYMYXIN RESISTANCE PROTEIN ARNA"/>
    <property type="match status" value="1"/>
</dbReference>
<dbReference type="Pfam" id="PF01370">
    <property type="entry name" value="Epimerase"/>
    <property type="match status" value="1"/>
</dbReference>
<organism evidence="3 4">
    <name type="scientific">Mycobacterium branderi</name>
    <dbReference type="NCBI Taxonomy" id="43348"/>
    <lineage>
        <taxon>Bacteria</taxon>
        <taxon>Bacillati</taxon>
        <taxon>Actinomycetota</taxon>
        <taxon>Actinomycetes</taxon>
        <taxon>Mycobacteriales</taxon>
        <taxon>Mycobacteriaceae</taxon>
        <taxon>Mycobacterium</taxon>
    </lineage>
</organism>
<geneLocation type="plasmid" evidence="2 5">
    <name>pJCM12687</name>
</geneLocation>
<accession>A0A7I7WFK6</accession>
<dbReference type="PANTHER" id="PTHR43245:SF13">
    <property type="entry name" value="UDP-D-APIOSE_UDP-D-XYLOSE SYNTHASE 2"/>
    <property type="match status" value="1"/>
</dbReference>
<dbReference type="SUPFAM" id="SSF51735">
    <property type="entry name" value="NAD(P)-binding Rossmann-fold domains"/>
    <property type="match status" value="1"/>
</dbReference>
<dbReference type="EMBL" id="MVHM01000023">
    <property type="protein sequence ID" value="ORA32572.1"/>
    <property type="molecule type" value="Genomic_DNA"/>
</dbReference>
<keyword evidence="2" id="KW-0614">Plasmid</keyword>
<evidence type="ECO:0000313" key="3">
    <source>
        <dbReference type="EMBL" id="ORA32572.1"/>
    </source>
</evidence>